<dbReference type="GO" id="GO:0004252">
    <property type="term" value="F:serine-type endopeptidase activity"/>
    <property type="evidence" value="ECO:0007669"/>
    <property type="project" value="UniProtKB-UniRule"/>
</dbReference>
<dbReference type="CDD" id="cd04059">
    <property type="entry name" value="Peptidases_S8_Protein_convertases_Kexins_Furin-like"/>
    <property type="match status" value="1"/>
</dbReference>
<dbReference type="GO" id="GO:0000139">
    <property type="term" value="C:Golgi membrane"/>
    <property type="evidence" value="ECO:0007669"/>
    <property type="project" value="TreeGrafter"/>
</dbReference>
<dbReference type="InterPro" id="IPR034182">
    <property type="entry name" value="Kexin/furin"/>
</dbReference>
<evidence type="ECO:0000256" key="5">
    <source>
        <dbReference type="ARBA" id="ARBA00022729"/>
    </source>
</evidence>
<dbReference type="FunFam" id="3.40.50.200:FF:000005">
    <property type="entry name" value="Proprotein convertase subtilisin/kexin type 7"/>
    <property type="match status" value="1"/>
</dbReference>
<organism evidence="19 20">
    <name type="scientific">Absidia repens</name>
    <dbReference type="NCBI Taxonomy" id="90262"/>
    <lineage>
        <taxon>Eukaryota</taxon>
        <taxon>Fungi</taxon>
        <taxon>Fungi incertae sedis</taxon>
        <taxon>Mucoromycota</taxon>
        <taxon>Mucoromycotina</taxon>
        <taxon>Mucoromycetes</taxon>
        <taxon>Mucorales</taxon>
        <taxon>Cunninghamellaceae</taxon>
        <taxon>Absidia</taxon>
    </lineage>
</organism>
<feature type="chain" id="PRO_5012801136" evidence="17">
    <location>
        <begin position="18"/>
        <end position="816"/>
    </location>
</feature>
<feature type="compositionally biased region" description="Low complexity" evidence="15">
    <location>
        <begin position="84"/>
        <end position="94"/>
    </location>
</feature>
<dbReference type="Pfam" id="PF01483">
    <property type="entry name" value="P_proprotein"/>
    <property type="match status" value="1"/>
</dbReference>
<dbReference type="Pfam" id="PF00082">
    <property type="entry name" value="Peptidase_S8"/>
    <property type="match status" value="1"/>
</dbReference>
<comment type="caution">
    <text evidence="19">The sequence shown here is derived from an EMBL/GenBank/DDBJ whole genome shotgun (WGS) entry which is preliminary data.</text>
</comment>
<dbReference type="GO" id="GO:0005802">
    <property type="term" value="C:trans-Golgi network"/>
    <property type="evidence" value="ECO:0007669"/>
    <property type="project" value="TreeGrafter"/>
</dbReference>
<evidence type="ECO:0000256" key="8">
    <source>
        <dbReference type="ARBA" id="ARBA00022837"/>
    </source>
</evidence>
<dbReference type="GO" id="GO:0016485">
    <property type="term" value="P:protein processing"/>
    <property type="evidence" value="ECO:0007669"/>
    <property type="project" value="TreeGrafter"/>
</dbReference>
<dbReference type="PRINTS" id="PR00723">
    <property type="entry name" value="SUBTILISIN"/>
</dbReference>
<sequence length="816" mass="89327">MLPYYSVILACIVLVQAAIVKRDHSRQYYTLHFPQGHLDDATHHYARDIAHSLGTRYEGQVGELKTYFVVSSTTTQSPLEKRSTTSSSTSLSPGDDSDDPVVASFHQQKHQALVKRWDESHTFLWSKVQRIDKQKLRKRSKRAVIPPAPVLNTGKLVLEDAQASLGIMDPGFTKQWHLVNQEHTGNDINVTSVWKQGVTGNGTIVAILDDGVDYKSRDLKDNFYAEGSYDFNDHVDLPTPVLWNDYHGTRCAGQIAASKNDACGVGIAYNSKVSGIRILSGEITDVDEAAALNYKFQENDIFSCSWGPTDDGKTMEAPNGILADAFVNGIENGRGGKGTVYVFATGNGGDAGDNCNFDGYTNSIYTITVGALDHTNKHPSYAERCSAQLVVTYSSGGGKSIYTTNHGSAECTDIHGGTSAAAPNAAGIFALVLSVRPDLTWRDMQHLCVQTALPVDLKDDDWKKLPSGHMYNHKYGYGKLDTWAIIEAAKVFKNVNKQTHLELPISMTKTKIPDTTADKHKKPLQSIVQVTQDMITAAGLLRLEHITATVNIEHQRRGDIQIVLQSPNKVESELAAVRVGDASSDGIHNWKFMTVKHWEENPVGNWTLLVYDEINADSTGHMLNWTMTLFGEMDPEFEGEPVHRPGVNHDTSNEGTTSGDKSAPSATPTQNKDSHAPPRPTRVKPATTSSSDSDSASPAATTATVTSHMNDDESVSPGGSTMAGDGDEKDSGHSGFIYAFIGTAVLLGLATTMYLYKRNQRRSPSLPRQSSAIPAMDYEFDELKPEDEDEDEDEDYVQGTADDRPLLSQDQGRQVR</sequence>
<keyword evidence="7 14" id="KW-0720">Serine protease</keyword>
<evidence type="ECO:0000256" key="4">
    <source>
        <dbReference type="ARBA" id="ARBA00022692"/>
    </source>
</evidence>
<dbReference type="PROSITE" id="PS51829">
    <property type="entry name" value="P_HOMO_B"/>
    <property type="match status" value="1"/>
</dbReference>
<feature type="region of interest" description="Disordered" evidence="15">
    <location>
        <begin position="760"/>
        <end position="816"/>
    </location>
</feature>
<dbReference type="SUPFAM" id="SSF49785">
    <property type="entry name" value="Galactose-binding domain-like"/>
    <property type="match status" value="1"/>
</dbReference>
<dbReference type="InterPro" id="IPR015500">
    <property type="entry name" value="Peptidase_S8_subtilisin-rel"/>
</dbReference>
<feature type="compositionally biased region" description="Acidic residues" evidence="15">
    <location>
        <begin position="778"/>
        <end position="796"/>
    </location>
</feature>
<dbReference type="OrthoDB" id="300641at2759"/>
<dbReference type="PROSITE" id="PS51892">
    <property type="entry name" value="SUBTILASE"/>
    <property type="match status" value="1"/>
</dbReference>
<feature type="domain" description="P/Homo B" evidence="18">
    <location>
        <begin position="495"/>
        <end position="635"/>
    </location>
</feature>
<evidence type="ECO:0000256" key="14">
    <source>
        <dbReference type="PROSITE-ProRule" id="PRU01240"/>
    </source>
</evidence>
<keyword evidence="4 16" id="KW-0812">Transmembrane</keyword>
<dbReference type="PROSITE" id="PS00138">
    <property type="entry name" value="SUBTILASE_SER"/>
    <property type="match status" value="1"/>
</dbReference>
<evidence type="ECO:0000256" key="13">
    <source>
        <dbReference type="PIRSR" id="PIRSR615500-1"/>
    </source>
</evidence>
<keyword evidence="10 16" id="KW-0472">Membrane</keyword>
<dbReference type="Gene3D" id="2.60.120.260">
    <property type="entry name" value="Galactose-binding domain-like"/>
    <property type="match status" value="1"/>
</dbReference>
<dbReference type="InterPro" id="IPR000209">
    <property type="entry name" value="Peptidase_S8/S53_dom"/>
</dbReference>
<gene>
    <name evidence="19" type="ORF">BCR42DRAFT_486372</name>
</gene>
<comment type="similarity">
    <text evidence="2">Belongs to the peptidase S8 family. Furin subfamily.</text>
</comment>
<evidence type="ECO:0000256" key="6">
    <source>
        <dbReference type="ARBA" id="ARBA00022801"/>
    </source>
</evidence>
<evidence type="ECO:0000256" key="10">
    <source>
        <dbReference type="ARBA" id="ARBA00023136"/>
    </source>
</evidence>
<feature type="active site" description="Charge relay system" evidence="13 14">
    <location>
        <position position="209"/>
    </location>
</feature>
<comment type="subcellular location">
    <subcellularLocation>
        <location evidence="1">Membrane</location>
    </subcellularLocation>
</comment>
<dbReference type="InterPro" id="IPR022398">
    <property type="entry name" value="Peptidase_S8_His-AS"/>
</dbReference>
<evidence type="ECO:0000313" key="19">
    <source>
        <dbReference type="EMBL" id="ORZ24046.1"/>
    </source>
</evidence>
<evidence type="ECO:0000313" key="20">
    <source>
        <dbReference type="Proteomes" id="UP000193560"/>
    </source>
</evidence>
<keyword evidence="11" id="KW-0865">Zymogen</keyword>
<protein>
    <submittedName>
        <fullName evidence="19">Peptidase S8/S53 domain-containing protein</fullName>
    </submittedName>
</protein>
<feature type="signal peptide" evidence="17">
    <location>
        <begin position="1"/>
        <end position="17"/>
    </location>
</feature>
<dbReference type="Gene3D" id="3.40.50.200">
    <property type="entry name" value="Peptidase S8/S53 domain"/>
    <property type="match status" value="1"/>
</dbReference>
<keyword evidence="20" id="KW-1185">Reference proteome</keyword>
<evidence type="ECO:0000256" key="1">
    <source>
        <dbReference type="ARBA" id="ARBA00004370"/>
    </source>
</evidence>
<evidence type="ECO:0000256" key="2">
    <source>
        <dbReference type="ARBA" id="ARBA00005325"/>
    </source>
</evidence>
<feature type="compositionally biased region" description="Low complexity" evidence="15">
    <location>
        <begin position="685"/>
        <end position="707"/>
    </location>
</feature>
<evidence type="ECO:0000256" key="11">
    <source>
        <dbReference type="ARBA" id="ARBA00023145"/>
    </source>
</evidence>
<keyword evidence="6 14" id="KW-0378">Hydrolase</keyword>
<dbReference type="GO" id="GO:0007323">
    <property type="term" value="P:peptide pheromone maturation"/>
    <property type="evidence" value="ECO:0007669"/>
    <property type="project" value="UniProtKB-ARBA"/>
</dbReference>
<dbReference type="PROSITE" id="PS00137">
    <property type="entry name" value="SUBTILASE_HIS"/>
    <property type="match status" value="1"/>
</dbReference>
<feature type="transmembrane region" description="Helical" evidence="16">
    <location>
        <begin position="736"/>
        <end position="756"/>
    </location>
</feature>
<dbReference type="InterPro" id="IPR038466">
    <property type="entry name" value="S8_pro-domain_sf"/>
</dbReference>
<feature type="active site" description="Charge relay system" evidence="13 14">
    <location>
        <position position="419"/>
    </location>
</feature>
<feature type="region of interest" description="Disordered" evidence="15">
    <location>
        <begin position="636"/>
        <end position="729"/>
    </location>
</feature>
<dbReference type="Proteomes" id="UP000193560">
    <property type="component" value="Unassembled WGS sequence"/>
</dbReference>
<name>A0A1X2IXI9_9FUNG</name>
<dbReference type="InterPro" id="IPR036852">
    <property type="entry name" value="Peptidase_S8/S53_dom_sf"/>
</dbReference>
<feature type="compositionally biased region" description="Polar residues" evidence="15">
    <location>
        <begin position="649"/>
        <end position="671"/>
    </location>
</feature>
<evidence type="ECO:0000256" key="15">
    <source>
        <dbReference type="SAM" id="MobiDB-lite"/>
    </source>
</evidence>
<dbReference type="STRING" id="90262.A0A1X2IXI9"/>
<evidence type="ECO:0000256" key="3">
    <source>
        <dbReference type="ARBA" id="ARBA00022670"/>
    </source>
</evidence>
<feature type="region of interest" description="Disordered" evidence="15">
    <location>
        <begin position="78"/>
        <end position="101"/>
    </location>
</feature>
<evidence type="ECO:0000256" key="7">
    <source>
        <dbReference type="ARBA" id="ARBA00022825"/>
    </source>
</evidence>
<evidence type="ECO:0000256" key="9">
    <source>
        <dbReference type="ARBA" id="ARBA00022989"/>
    </source>
</evidence>
<dbReference type="InterPro" id="IPR023828">
    <property type="entry name" value="Peptidase_S8_Ser-AS"/>
</dbReference>
<feature type="compositionally biased region" description="Low complexity" evidence="15">
    <location>
        <begin position="762"/>
        <end position="771"/>
    </location>
</feature>
<dbReference type="AlphaFoldDB" id="A0A1X2IXI9"/>
<keyword evidence="12" id="KW-0325">Glycoprotein</keyword>
<evidence type="ECO:0000256" key="16">
    <source>
        <dbReference type="SAM" id="Phobius"/>
    </source>
</evidence>
<dbReference type="EMBL" id="MCGE01000002">
    <property type="protein sequence ID" value="ORZ24046.1"/>
    <property type="molecule type" value="Genomic_DNA"/>
</dbReference>
<keyword evidence="9 16" id="KW-1133">Transmembrane helix</keyword>
<dbReference type="InterPro" id="IPR002884">
    <property type="entry name" value="P_dom"/>
</dbReference>
<evidence type="ECO:0000256" key="17">
    <source>
        <dbReference type="SAM" id="SignalP"/>
    </source>
</evidence>
<feature type="active site" description="Charge relay system" evidence="13 14">
    <location>
        <position position="247"/>
    </location>
</feature>
<proteinExistence type="inferred from homology"/>
<dbReference type="PANTHER" id="PTHR42884:SF14">
    <property type="entry name" value="NEUROENDOCRINE CONVERTASE 1"/>
    <property type="match status" value="1"/>
</dbReference>
<accession>A0A1X2IXI9</accession>
<keyword evidence="5 17" id="KW-0732">Signal</keyword>
<keyword evidence="8" id="KW-0106">Calcium</keyword>
<evidence type="ECO:0000256" key="12">
    <source>
        <dbReference type="ARBA" id="ARBA00023180"/>
    </source>
</evidence>
<dbReference type="Gene3D" id="3.30.70.850">
    <property type="entry name" value="Peptidase S8, pro-domain"/>
    <property type="match status" value="1"/>
</dbReference>
<dbReference type="PANTHER" id="PTHR42884">
    <property type="entry name" value="PROPROTEIN CONVERTASE SUBTILISIN/KEXIN-RELATED"/>
    <property type="match status" value="1"/>
</dbReference>
<evidence type="ECO:0000259" key="18">
    <source>
        <dbReference type="PROSITE" id="PS51829"/>
    </source>
</evidence>
<reference evidence="19 20" key="1">
    <citation type="submission" date="2016-07" db="EMBL/GenBank/DDBJ databases">
        <title>Pervasive Adenine N6-methylation of Active Genes in Fungi.</title>
        <authorList>
            <consortium name="DOE Joint Genome Institute"/>
            <person name="Mondo S.J."/>
            <person name="Dannebaum R.O."/>
            <person name="Kuo R.C."/>
            <person name="Labutti K."/>
            <person name="Haridas S."/>
            <person name="Kuo A."/>
            <person name="Salamov A."/>
            <person name="Ahrendt S.R."/>
            <person name="Lipzen A."/>
            <person name="Sullivan W."/>
            <person name="Andreopoulos W.B."/>
            <person name="Clum A."/>
            <person name="Lindquist E."/>
            <person name="Daum C."/>
            <person name="Ramamoorthy G.K."/>
            <person name="Gryganskyi A."/>
            <person name="Culley D."/>
            <person name="Magnuson J.K."/>
            <person name="James T.Y."/>
            <person name="O'Malley M.A."/>
            <person name="Stajich J.E."/>
            <person name="Spatafora J.W."/>
            <person name="Visel A."/>
            <person name="Grigoriev I.V."/>
        </authorList>
    </citation>
    <scope>NUCLEOTIDE SEQUENCE [LARGE SCALE GENOMIC DNA]</scope>
    <source>
        <strain evidence="19 20">NRRL 1336</strain>
    </source>
</reference>
<dbReference type="InterPro" id="IPR008979">
    <property type="entry name" value="Galactose-bd-like_sf"/>
</dbReference>
<dbReference type="FunFam" id="2.60.120.260:FF:000026">
    <property type="entry name" value="proprotein convertase subtilisin/kexin type 7"/>
    <property type="match status" value="1"/>
</dbReference>
<keyword evidence="3 14" id="KW-0645">Protease</keyword>
<dbReference type="SUPFAM" id="SSF52743">
    <property type="entry name" value="Subtilisin-like"/>
    <property type="match status" value="1"/>
</dbReference>